<dbReference type="FunFam" id="1.10.287.70:FF:000181">
    <property type="entry name" value="Cyclic nucleotide-gated potassium channel mll3241"/>
    <property type="match status" value="1"/>
</dbReference>
<accession>X5MFL0</accession>
<dbReference type="GO" id="GO:0005249">
    <property type="term" value="F:voltage-gated potassium channel activity"/>
    <property type="evidence" value="ECO:0007669"/>
    <property type="project" value="InterPro"/>
</dbReference>
<feature type="transmembrane region" description="Helical" evidence="20">
    <location>
        <begin position="69"/>
        <end position="91"/>
    </location>
</feature>
<organism evidence="22 23">
    <name type="scientific">Candidatus Phaeomarinibacter ectocarpi</name>
    <dbReference type="NCBI Taxonomy" id="1458461"/>
    <lineage>
        <taxon>Bacteria</taxon>
        <taxon>Pseudomonadati</taxon>
        <taxon>Pseudomonadota</taxon>
        <taxon>Alphaproteobacteria</taxon>
        <taxon>Hyphomicrobiales</taxon>
        <taxon>Parvibaculaceae</taxon>
        <taxon>Candidatus Phaeomarinibacter</taxon>
    </lineage>
</organism>
<evidence type="ECO:0000259" key="21">
    <source>
        <dbReference type="Pfam" id="PF00520"/>
    </source>
</evidence>
<name>X5MFL0_9HYPH</name>
<protein>
    <submittedName>
        <fullName evidence="22">Ion transport protein</fullName>
    </submittedName>
</protein>
<dbReference type="InterPro" id="IPR027359">
    <property type="entry name" value="Volt_channel_dom_sf"/>
</dbReference>
<evidence type="ECO:0000313" key="22">
    <source>
        <dbReference type="EMBL" id="CDO59924.1"/>
    </source>
</evidence>
<feature type="domain" description="Ion transport" evidence="21">
    <location>
        <begin position="39"/>
        <end position="265"/>
    </location>
</feature>
<keyword evidence="13" id="KW-0406">Ion transport</keyword>
<dbReference type="KEGG" id="pect:BN1012_Phect1710"/>
<sequence length="283" mass="31326">MTAPNDATEPPYEQGAAEARSWFDRQLLLDSWDGRGLSPLNWVILVLIILSVVLFTVETMEGLSPNTAFLLDLANDAVLLIFAIEFCLRLWCAGQTRGVTGLRNRVHYAGRFWLSVDFLAFGPELIVLIATGFMGADMAWLRAFRLARLFKLAKYFEPARVVIRVLRSTWRQLLVAAVIASLVIYSAAVIMYLFERDTMPEAFGSIPKAMWWSVVTLSTVGYGDVVPATLGGRMAAGLLILGAIGLVSLPSGIIAGAFQDELRQQRERERLEEEEEAGPKPGM</sequence>
<dbReference type="Gene3D" id="1.20.120.350">
    <property type="entry name" value="Voltage-gated potassium channels. Chain C"/>
    <property type="match status" value="1"/>
</dbReference>
<evidence type="ECO:0000256" key="1">
    <source>
        <dbReference type="ARBA" id="ARBA00004651"/>
    </source>
</evidence>
<evidence type="ECO:0000256" key="3">
    <source>
        <dbReference type="ARBA" id="ARBA00022448"/>
    </source>
</evidence>
<dbReference type="PRINTS" id="PR00169">
    <property type="entry name" value="KCHANNEL"/>
</dbReference>
<dbReference type="PANTHER" id="PTHR11537:SF254">
    <property type="entry name" value="POTASSIUM VOLTAGE-GATED CHANNEL PROTEIN SHAB"/>
    <property type="match status" value="1"/>
</dbReference>
<dbReference type="GO" id="GO:0008076">
    <property type="term" value="C:voltage-gated potassium channel complex"/>
    <property type="evidence" value="ECO:0007669"/>
    <property type="project" value="InterPro"/>
</dbReference>
<keyword evidence="5" id="KW-0633">Potassium transport</keyword>
<evidence type="ECO:0000313" key="23">
    <source>
        <dbReference type="Proteomes" id="UP000032160"/>
    </source>
</evidence>
<evidence type="ECO:0000256" key="12">
    <source>
        <dbReference type="ARBA" id="ARBA00022989"/>
    </source>
</evidence>
<dbReference type="Gene3D" id="1.10.287.70">
    <property type="match status" value="1"/>
</dbReference>
<keyword evidence="6" id="KW-0116">cAMP-binding</keyword>
<keyword evidence="7 20" id="KW-0812">Transmembrane</keyword>
<evidence type="ECO:0000256" key="19">
    <source>
        <dbReference type="ARBA" id="ARBA00060926"/>
    </source>
</evidence>
<evidence type="ECO:0000256" key="4">
    <source>
        <dbReference type="ARBA" id="ARBA00022475"/>
    </source>
</evidence>
<dbReference type="AlphaFoldDB" id="X5MFL0"/>
<dbReference type="GO" id="GO:0030552">
    <property type="term" value="F:cAMP binding"/>
    <property type="evidence" value="ECO:0007669"/>
    <property type="project" value="UniProtKB-KW"/>
</dbReference>
<evidence type="ECO:0000256" key="20">
    <source>
        <dbReference type="SAM" id="Phobius"/>
    </source>
</evidence>
<keyword evidence="4" id="KW-1003">Cell membrane</keyword>
<keyword evidence="10" id="KW-0851">Voltage-gated channel</keyword>
<evidence type="ECO:0000256" key="6">
    <source>
        <dbReference type="ARBA" id="ARBA00022566"/>
    </source>
</evidence>
<dbReference type="RefSeq" id="WP_171815875.1">
    <property type="nucleotide sequence ID" value="NZ_HG966617.1"/>
</dbReference>
<feature type="transmembrane region" description="Helical" evidence="20">
    <location>
        <begin position="234"/>
        <end position="258"/>
    </location>
</feature>
<dbReference type="PANTHER" id="PTHR11537">
    <property type="entry name" value="VOLTAGE-GATED POTASSIUM CHANNEL"/>
    <property type="match status" value="1"/>
</dbReference>
<dbReference type="Pfam" id="PF00520">
    <property type="entry name" value="Ion_trans"/>
    <property type="match status" value="1"/>
</dbReference>
<dbReference type="InterPro" id="IPR028325">
    <property type="entry name" value="VG_K_chnl"/>
</dbReference>
<dbReference type="SUPFAM" id="SSF81324">
    <property type="entry name" value="Voltage-gated potassium channels"/>
    <property type="match status" value="1"/>
</dbReference>
<evidence type="ECO:0000256" key="11">
    <source>
        <dbReference type="ARBA" id="ARBA00022958"/>
    </source>
</evidence>
<dbReference type="STRING" id="1458461.BN1012_Phect1710"/>
<keyword evidence="9" id="KW-0631">Potassium channel</keyword>
<keyword evidence="3" id="KW-0813">Transport</keyword>
<evidence type="ECO:0000256" key="5">
    <source>
        <dbReference type="ARBA" id="ARBA00022538"/>
    </source>
</evidence>
<evidence type="ECO:0000256" key="13">
    <source>
        <dbReference type="ARBA" id="ARBA00023065"/>
    </source>
</evidence>
<keyword evidence="8" id="KW-0547">Nucleotide-binding</keyword>
<evidence type="ECO:0000256" key="18">
    <source>
        <dbReference type="ARBA" id="ARBA00058429"/>
    </source>
</evidence>
<evidence type="ECO:0000256" key="15">
    <source>
        <dbReference type="ARBA" id="ARBA00023149"/>
    </source>
</evidence>
<evidence type="ECO:0000256" key="16">
    <source>
        <dbReference type="ARBA" id="ARBA00023286"/>
    </source>
</evidence>
<keyword evidence="12 20" id="KW-1133">Transmembrane helix</keyword>
<keyword evidence="17" id="KW-0407">Ion channel</keyword>
<comment type="similarity">
    <text evidence="19">Belongs to the potassium channel family.</text>
</comment>
<dbReference type="HOGENOM" id="CLU_011722_1_1_5"/>
<evidence type="ECO:0000256" key="7">
    <source>
        <dbReference type="ARBA" id="ARBA00022692"/>
    </source>
</evidence>
<keyword evidence="16" id="KW-1071">Ligand-gated ion channel</keyword>
<keyword evidence="15" id="KW-0114">cAMP</keyword>
<feature type="transmembrane region" description="Helical" evidence="20">
    <location>
        <begin position="118"/>
        <end position="141"/>
    </location>
</feature>
<proteinExistence type="inferred from homology"/>
<evidence type="ECO:0000256" key="8">
    <source>
        <dbReference type="ARBA" id="ARBA00022741"/>
    </source>
</evidence>
<feature type="transmembrane region" description="Helical" evidence="20">
    <location>
        <begin position="39"/>
        <end position="57"/>
    </location>
</feature>
<evidence type="ECO:0000256" key="2">
    <source>
        <dbReference type="ARBA" id="ARBA00011881"/>
    </source>
</evidence>
<dbReference type="GO" id="GO:0001508">
    <property type="term" value="P:action potential"/>
    <property type="evidence" value="ECO:0007669"/>
    <property type="project" value="TreeGrafter"/>
</dbReference>
<keyword evidence="23" id="KW-1185">Reference proteome</keyword>
<comment type="function">
    <text evidence="18">Cyclic nucleotide-regulated potassium channel activated by cAMP.</text>
</comment>
<comment type="subcellular location">
    <subcellularLocation>
        <location evidence="1">Cell membrane</location>
        <topology evidence="1">Multi-pass membrane protein</topology>
    </subcellularLocation>
</comment>
<dbReference type="EMBL" id="HG966617">
    <property type="protein sequence ID" value="CDO59924.1"/>
    <property type="molecule type" value="Genomic_DNA"/>
</dbReference>
<reference evidence="22 23" key="1">
    <citation type="journal article" date="2014" name="Front. Genet.">
        <title>Genome and metabolic network of "Candidatus Phaeomarinobacter ectocarpi" Ec32, a new candidate genus of Alphaproteobacteria frequently associated with brown algae.</title>
        <authorList>
            <person name="Dittami S.M."/>
            <person name="Barbeyron T."/>
            <person name="Boyen C."/>
            <person name="Cambefort J."/>
            <person name="Collet G."/>
            <person name="Delage L."/>
            <person name="Gobet A."/>
            <person name="Groisillier A."/>
            <person name="Leblanc C."/>
            <person name="Michel G."/>
            <person name="Scornet D."/>
            <person name="Siegel A."/>
            <person name="Tapia J.E."/>
            <person name="Tonon T."/>
        </authorList>
    </citation>
    <scope>NUCLEOTIDE SEQUENCE [LARGE SCALE GENOMIC DNA]</scope>
    <source>
        <strain evidence="22 23">Ec32</strain>
    </source>
</reference>
<keyword evidence="11" id="KW-0630">Potassium</keyword>
<feature type="transmembrane region" description="Helical" evidence="20">
    <location>
        <begin position="173"/>
        <end position="194"/>
    </location>
</feature>
<comment type="subunit">
    <text evidence="2">Homotetramer.</text>
</comment>
<evidence type="ECO:0000256" key="14">
    <source>
        <dbReference type="ARBA" id="ARBA00023136"/>
    </source>
</evidence>
<evidence type="ECO:0000256" key="10">
    <source>
        <dbReference type="ARBA" id="ARBA00022882"/>
    </source>
</evidence>
<keyword evidence="14 20" id="KW-0472">Membrane</keyword>
<evidence type="ECO:0000256" key="17">
    <source>
        <dbReference type="ARBA" id="ARBA00023303"/>
    </source>
</evidence>
<gene>
    <name evidence="22" type="ORF">BN1012_Phect1710</name>
</gene>
<dbReference type="Proteomes" id="UP000032160">
    <property type="component" value="Chromosome I"/>
</dbReference>
<evidence type="ECO:0000256" key="9">
    <source>
        <dbReference type="ARBA" id="ARBA00022826"/>
    </source>
</evidence>
<dbReference type="InterPro" id="IPR005821">
    <property type="entry name" value="Ion_trans_dom"/>
</dbReference>